<comment type="caution">
    <text evidence="3">The sequence shown here is derived from an EMBL/GenBank/DDBJ whole genome shotgun (WGS) entry which is preliminary data.</text>
</comment>
<dbReference type="GO" id="GO:0019867">
    <property type="term" value="C:outer membrane"/>
    <property type="evidence" value="ECO:0007669"/>
    <property type="project" value="InterPro"/>
</dbReference>
<dbReference type="InterPro" id="IPR006315">
    <property type="entry name" value="OM_autotransptr_brl_dom"/>
</dbReference>
<dbReference type="EMBL" id="SNVV01000024">
    <property type="protein sequence ID" value="TDN46867.1"/>
    <property type="molecule type" value="Genomic_DNA"/>
</dbReference>
<feature type="signal peptide" evidence="1">
    <location>
        <begin position="1"/>
        <end position="28"/>
    </location>
</feature>
<dbReference type="OrthoDB" id="5760545at2"/>
<sequence>MALRKSSCPRLTLLALAVGLGLSHPALAGNFRWNGSQGADWNTLGSWDWDGYGPPGSGDTATFDLISAPVASLGSTTTVNFLVLGGGSEGRLNITAGGSLTTGSALMGNSAGANGVLSVSGSGAAFIVSTGALTLGNEGTATLTVEQGASASVTSGPVYIGATAGGSGTLTLQTGGSFDAGTGMLYVGYGGSGTIEITAGHLESDSAHLGDGVGSSGEVSLSGSSSSWNNSGALAVGVGGTGTLSLSGGASVTTQSATMASAAGLASAISVASGSQLTINDTFYLGLYGNGSLTVESGASVSSGETFIARYASSTSTALVSGGSWTTARLIMGGDPFDNTSTGGTATLTVEDGGSLNTGAVLLGGAAAGSGSVTVDDATWTASDRISVGYAGSGALTVTNGATVTSTGGLVGHLAGSTGVVTITDGNWINSGVLYVGNEGEGTLTVSANGMVSSTDGYVGVANGAVGEVHLSGGSSWTNSGDLLVGQSGGASGEVTVTGGSTLTAGAQAILGDLVSSHGSLTVSGNGSSVTAGQDFNVGRFGTGSLLVSGGATVSGNRVYIANESGSSGSAVVTGSGSHWTSTHKLHVGLGGSGELTVSDGGTVSATELGIATQAGSTGVLNLGAAAGAAAQAAGVLDTASIAFGAGNGTLNLNYLGSYTLAAALSGSGAINQLAGNTTLSGNSSAFAGLTTVSGGTLTVSGSLGGMLQVASGGTLSGSGTVGSTTVAAGGVLALDAPGSALHVDGDLTLASGSLYRVHTTTSGLSDAVVVDGNAFLAGGLSILAGSAEYTANTRYTILSATGLVTGTFSTVSSDFAFVTPVVRYDDQLVELTLTPNGAGYASVSTTPNQAGVANALTAAALSVPIGSEFDQVLSRIDTLSTAQAQVAFDSMSGRAHLGLANLGVLSSTIQTLGSHNIGGAAGGAPLLGFNASEPVLLAANAQADTMSDVGGGLGLRLRPQRERGYMWAQVVGGHGNTRSDGNAAGYKSDSSGLLLGADSRLSERLAVGLAYQYSETRLDYATAGSDDARVRGHQLAAYGSYEVDDWRFRAIAAYGWNDYHTSRDILIGSDVTRATADYDGREAGLFVEAAYRIDRGSYVLEPALSLQNVVLKQDGFREKGAGALGLDADGQTTRSLVSMLGGRLQVPLNDSGLSGELRAFWAHQWADRGSEMEVAFQGAPGVDFRVGGLKQEHDSAVLGFGLKGKASERLALALDYNLGVDERQTQHTLIAGLKYQW</sequence>
<dbReference type="Pfam" id="PF03797">
    <property type="entry name" value="Autotransporter"/>
    <property type="match status" value="1"/>
</dbReference>
<reference evidence="3 4" key="1">
    <citation type="submission" date="2019-03" db="EMBL/GenBank/DDBJ databases">
        <title>Genomic Encyclopedia of Type Strains, Phase IV (KMG-IV): sequencing the most valuable type-strain genomes for metagenomic binning, comparative biology and taxonomic classification.</title>
        <authorList>
            <person name="Goeker M."/>
        </authorList>
    </citation>
    <scope>NUCLEOTIDE SEQUENCE [LARGE SCALE GENOMIC DNA]</scope>
    <source>
        <strain evidence="3 4">DSM 12121</strain>
    </source>
</reference>
<accession>A0A4R6DPL0</accession>
<evidence type="ECO:0000256" key="1">
    <source>
        <dbReference type="SAM" id="SignalP"/>
    </source>
</evidence>
<name>A0A4R6DPL0_9RHOO</name>
<organism evidence="3 4">
    <name type="scientific">Azoarcus indigens</name>
    <dbReference type="NCBI Taxonomy" id="29545"/>
    <lineage>
        <taxon>Bacteria</taxon>
        <taxon>Pseudomonadati</taxon>
        <taxon>Pseudomonadota</taxon>
        <taxon>Betaproteobacteria</taxon>
        <taxon>Rhodocyclales</taxon>
        <taxon>Zoogloeaceae</taxon>
        <taxon>Azoarcus</taxon>
    </lineage>
</organism>
<dbReference type="InterPro" id="IPR030895">
    <property type="entry name" value="T5SS_PEPC_rpt"/>
</dbReference>
<dbReference type="SUPFAM" id="SSF103515">
    <property type="entry name" value="Autotransporter"/>
    <property type="match status" value="1"/>
</dbReference>
<evidence type="ECO:0000313" key="3">
    <source>
        <dbReference type="EMBL" id="TDN46867.1"/>
    </source>
</evidence>
<dbReference type="RefSeq" id="WP_133594549.1">
    <property type="nucleotide sequence ID" value="NZ_SNVV01000024.1"/>
</dbReference>
<proteinExistence type="predicted"/>
<feature type="chain" id="PRO_5020915147" evidence="1">
    <location>
        <begin position="29"/>
        <end position="1238"/>
    </location>
</feature>
<dbReference type="NCBIfam" id="TIGR04393">
    <property type="entry name" value="rpt_T5SS_PEPC"/>
    <property type="match status" value="8"/>
</dbReference>
<dbReference type="Proteomes" id="UP000295129">
    <property type="component" value="Unassembled WGS sequence"/>
</dbReference>
<keyword evidence="4" id="KW-1185">Reference proteome</keyword>
<feature type="domain" description="Autotransporter" evidence="2">
    <location>
        <begin position="960"/>
        <end position="1238"/>
    </location>
</feature>
<protein>
    <submittedName>
        <fullName evidence="3">Outer membrane autotransporter protein</fullName>
    </submittedName>
</protein>
<keyword evidence="1" id="KW-0732">Signal</keyword>
<evidence type="ECO:0000259" key="2">
    <source>
        <dbReference type="PROSITE" id="PS51208"/>
    </source>
</evidence>
<dbReference type="InterPro" id="IPR005546">
    <property type="entry name" value="Autotransporte_beta"/>
</dbReference>
<dbReference type="SUPFAM" id="SSF51126">
    <property type="entry name" value="Pectin lyase-like"/>
    <property type="match status" value="1"/>
</dbReference>
<dbReference type="NCBIfam" id="TIGR01414">
    <property type="entry name" value="autotrans_barl"/>
    <property type="match status" value="1"/>
</dbReference>
<gene>
    <name evidence="3" type="ORF">C7389_12427</name>
</gene>
<dbReference type="SMART" id="SM00869">
    <property type="entry name" value="Autotransporter"/>
    <property type="match status" value="1"/>
</dbReference>
<dbReference type="InterPro" id="IPR036709">
    <property type="entry name" value="Autotransporte_beta_dom_sf"/>
</dbReference>
<evidence type="ECO:0000313" key="4">
    <source>
        <dbReference type="Proteomes" id="UP000295129"/>
    </source>
</evidence>
<dbReference type="InterPro" id="IPR011050">
    <property type="entry name" value="Pectin_lyase_fold/virulence"/>
</dbReference>
<dbReference type="AlphaFoldDB" id="A0A4R6DPL0"/>
<dbReference type="Gene3D" id="2.40.128.130">
    <property type="entry name" value="Autotransporter beta-domain"/>
    <property type="match status" value="1"/>
</dbReference>
<dbReference type="PROSITE" id="PS51208">
    <property type="entry name" value="AUTOTRANSPORTER"/>
    <property type="match status" value="1"/>
</dbReference>